<dbReference type="AlphaFoldDB" id="A0A086PEX6"/>
<reference evidence="1" key="1">
    <citation type="submission" date="2014-08" db="EMBL/GenBank/DDBJ databases">
        <title>Draft genome sequences of Sphingobium herbicidovorans.</title>
        <authorList>
            <person name="Gan H.M."/>
            <person name="Gan H.Y."/>
            <person name="Savka M.A."/>
        </authorList>
    </citation>
    <scope>NUCLEOTIDE SEQUENCE [LARGE SCALE GENOMIC DNA]</scope>
    <source>
        <strain evidence="1">NBRC 16415</strain>
    </source>
</reference>
<keyword evidence="2" id="KW-1185">Reference proteome</keyword>
<gene>
    <name evidence="1" type="ORF">BV98_000195</name>
</gene>
<accession>A0A086PEX6</accession>
<name>A0A086PEX6_SPHHM</name>
<evidence type="ECO:0000313" key="2">
    <source>
        <dbReference type="Proteomes" id="UP000024284"/>
    </source>
</evidence>
<sequence>MLSLHWATIADFGGGVQTGEAWLVFALEEIELGMA</sequence>
<dbReference type="Proteomes" id="UP000024284">
    <property type="component" value="Unassembled WGS sequence"/>
</dbReference>
<dbReference type="STRING" id="76947.GCA_002080435_00825"/>
<evidence type="ECO:0000313" key="1">
    <source>
        <dbReference type="EMBL" id="KFG91944.1"/>
    </source>
</evidence>
<organism evidence="1 2">
    <name type="scientific">Sphingobium herbicidovorans (strain ATCC 700291 / DSM 11019 / CCUG 56400 / KCTC 2939 / LMG 18315 / NBRC 16415 / MH)</name>
    <name type="common">Sphingomonas herbicidovorans</name>
    <dbReference type="NCBI Taxonomy" id="1219045"/>
    <lineage>
        <taxon>Bacteria</taxon>
        <taxon>Pseudomonadati</taxon>
        <taxon>Pseudomonadota</taxon>
        <taxon>Alphaproteobacteria</taxon>
        <taxon>Sphingomonadales</taxon>
        <taxon>Sphingomonadaceae</taxon>
        <taxon>Sphingobium</taxon>
    </lineage>
</organism>
<protein>
    <submittedName>
        <fullName evidence="1">Uncharacterized protein</fullName>
    </submittedName>
</protein>
<comment type="caution">
    <text evidence="1">The sequence shown here is derived from an EMBL/GenBank/DDBJ whole genome shotgun (WGS) entry which is preliminary data.</text>
</comment>
<dbReference type="EMBL" id="JFZA02000001">
    <property type="protein sequence ID" value="KFG91944.1"/>
    <property type="molecule type" value="Genomic_DNA"/>
</dbReference>
<proteinExistence type="predicted"/>